<organism evidence="2 3">
    <name type="scientific">Pleurodeles waltl</name>
    <name type="common">Iberian ribbed newt</name>
    <dbReference type="NCBI Taxonomy" id="8319"/>
    <lineage>
        <taxon>Eukaryota</taxon>
        <taxon>Metazoa</taxon>
        <taxon>Chordata</taxon>
        <taxon>Craniata</taxon>
        <taxon>Vertebrata</taxon>
        <taxon>Euteleostomi</taxon>
        <taxon>Amphibia</taxon>
        <taxon>Batrachia</taxon>
        <taxon>Caudata</taxon>
        <taxon>Salamandroidea</taxon>
        <taxon>Salamandridae</taxon>
        <taxon>Pleurodelinae</taxon>
        <taxon>Pleurodeles</taxon>
    </lineage>
</organism>
<accession>A0AAV7S8D4</accession>
<name>A0AAV7S8D4_PLEWA</name>
<evidence type="ECO:0000313" key="3">
    <source>
        <dbReference type="Proteomes" id="UP001066276"/>
    </source>
</evidence>
<keyword evidence="3" id="KW-1185">Reference proteome</keyword>
<feature type="compositionally biased region" description="Basic and acidic residues" evidence="1">
    <location>
        <begin position="36"/>
        <end position="45"/>
    </location>
</feature>
<dbReference type="AlphaFoldDB" id="A0AAV7S8D4"/>
<reference evidence="2" key="1">
    <citation type="journal article" date="2022" name="bioRxiv">
        <title>Sequencing and chromosome-scale assembly of the giantPleurodeles waltlgenome.</title>
        <authorList>
            <person name="Brown T."/>
            <person name="Elewa A."/>
            <person name="Iarovenko S."/>
            <person name="Subramanian E."/>
            <person name="Araus A.J."/>
            <person name="Petzold A."/>
            <person name="Susuki M."/>
            <person name="Suzuki K.-i.T."/>
            <person name="Hayashi T."/>
            <person name="Toyoda A."/>
            <person name="Oliveira C."/>
            <person name="Osipova E."/>
            <person name="Leigh N.D."/>
            <person name="Simon A."/>
            <person name="Yun M.H."/>
        </authorList>
    </citation>
    <scope>NUCLEOTIDE SEQUENCE</scope>
    <source>
        <strain evidence="2">20211129_DDA</strain>
        <tissue evidence="2">Liver</tissue>
    </source>
</reference>
<protein>
    <submittedName>
        <fullName evidence="2">Uncharacterized protein</fullName>
    </submittedName>
</protein>
<evidence type="ECO:0000256" key="1">
    <source>
        <dbReference type="SAM" id="MobiDB-lite"/>
    </source>
</evidence>
<evidence type="ECO:0000313" key="2">
    <source>
        <dbReference type="EMBL" id="KAJ1161071.1"/>
    </source>
</evidence>
<proteinExistence type="predicted"/>
<gene>
    <name evidence="2" type="ORF">NDU88_001559</name>
</gene>
<feature type="compositionally biased region" description="Low complexity" evidence="1">
    <location>
        <begin position="54"/>
        <end position="65"/>
    </location>
</feature>
<sequence>MGAWRGEPAVSRTAVRRSTAAPSQGAPSKRLNNFRLAKERTDRLVSRRGRRGTRPSSPRSTLPSVARLSGLPTARFASSSPGSQPCIWRCRLRSRCCQLRSPPQSM</sequence>
<dbReference type="Proteomes" id="UP001066276">
    <property type="component" value="Chromosome 4_2"/>
</dbReference>
<comment type="caution">
    <text evidence="2">The sequence shown here is derived from an EMBL/GenBank/DDBJ whole genome shotgun (WGS) entry which is preliminary data.</text>
</comment>
<dbReference type="EMBL" id="JANPWB010000008">
    <property type="protein sequence ID" value="KAJ1161071.1"/>
    <property type="molecule type" value="Genomic_DNA"/>
</dbReference>
<feature type="region of interest" description="Disordered" evidence="1">
    <location>
        <begin position="1"/>
        <end position="85"/>
    </location>
</feature>